<evidence type="ECO:0000313" key="1">
    <source>
        <dbReference type="EMBL" id="KAF2786517.1"/>
    </source>
</evidence>
<dbReference type="Pfam" id="PF26639">
    <property type="entry name" value="Het-6_barrel"/>
    <property type="match status" value="1"/>
</dbReference>
<reference evidence="1" key="1">
    <citation type="journal article" date="2020" name="Stud. Mycol.">
        <title>101 Dothideomycetes genomes: a test case for predicting lifestyles and emergence of pathogens.</title>
        <authorList>
            <person name="Haridas S."/>
            <person name="Albert R."/>
            <person name="Binder M."/>
            <person name="Bloem J."/>
            <person name="Labutti K."/>
            <person name="Salamov A."/>
            <person name="Andreopoulos B."/>
            <person name="Baker S."/>
            <person name="Barry K."/>
            <person name="Bills G."/>
            <person name="Bluhm B."/>
            <person name="Cannon C."/>
            <person name="Castanera R."/>
            <person name="Culley D."/>
            <person name="Daum C."/>
            <person name="Ezra D."/>
            <person name="Gonzalez J."/>
            <person name="Henrissat B."/>
            <person name="Kuo A."/>
            <person name="Liang C."/>
            <person name="Lipzen A."/>
            <person name="Lutzoni F."/>
            <person name="Magnuson J."/>
            <person name="Mondo S."/>
            <person name="Nolan M."/>
            <person name="Ohm R."/>
            <person name="Pangilinan J."/>
            <person name="Park H.-J."/>
            <person name="Ramirez L."/>
            <person name="Alfaro M."/>
            <person name="Sun H."/>
            <person name="Tritt A."/>
            <person name="Yoshinaga Y."/>
            <person name="Zwiers L.-H."/>
            <person name="Turgeon B."/>
            <person name="Goodwin S."/>
            <person name="Spatafora J."/>
            <person name="Crous P."/>
            <person name="Grigoriev I."/>
        </authorList>
    </citation>
    <scope>NUCLEOTIDE SEQUENCE</scope>
    <source>
        <strain evidence="1">CBS 109.77</strain>
    </source>
</reference>
<gene>
    <name evidence="1" type="ORF">K505DRAFT_330306</name>
</gene>
<organism evidence="1 2">
    <name type="scientific">Melanomma pulvis-pyrius CBS 109.77</name>
    <dbReference type="NCBI Taxonomy" id="1314802"/>
    <lineage>
        <taxon>Eukaryota</taxon>
        <taxon>Fungi</taxon>
        <taxon>Dikarya</taxon>
        <taxon>Ascomycota</taxon>
        <taxon>Pezizomycotina</taxon>
        <taxon>Dothideomycetes</taxon>
        <taxon>Pleosporomycetidae</taxon>
        <taxon>Pleosporales</taxon>
        <taxon>Melanommataceae</taxon>
        <taxon>Melanomma</taxon>
    </lineage>
</organism>
<protein>
    <submittedName>
        <fullName evidence="1">Uncharacterized protein</fullName>
    </submittedName>
</protein>
<proteinExistence type="predicted"/>
<dbReference type="AlphaFoldDB" id="A0A6A6WRU4"/>
<dbReference type="OrthoDB" id="2157530at2759"/>
<accession>A0A6A6WRU4</accession>
<sequence length="209" mass="23028">MPFVIHAGDMIHVEEFPLQMRPNKKALRPYVGGGTLYEATCRAVCGNLFFASDSSSTSASLAGSKAMFRRATEHDIKSVKLWRKWLHRGKTSEYGSYAPPDPKDFDNQDVYARVVEANRAIRSVGLLRRFVELDSGYVGMAAGAIEGDEVVVVMGARTPFAVRRVGELKIDGGEKKMAYVVVGECYLVGGMDGELMGSMEKGEEEMYLL</sequence>
<keyword evidence="2" id="KW-1185">Reference proteome</keyword>
<dbReference type="Proteomes" id="UP000799757">
    <property type="component" value="Unassembled WGS sequence"/>
</dbReference>
<name>A0A6A6WRU4_9PLEO</name>
<evidence type="ECO:0000313" key="2">
    <source>
        <dbReference type="Proteomes" id="UP000799757"/>
    </source>
</evidence>
<dbReference type="EMBL" id="MU002451">
    <property type="protein sequence ID" value="KAF2786517.1"/>
    <property type="molecule type" value="Genomic_DNA"/>
</dbReference>